<evidence type="ECO:0000256" key="1">
    <source>
        <dbReference type="ARBA" id="ARBA00000085"/>
    </source>
</evidence>
<dbReference type="PROSITE" id="PS50885">
    <property type="entry name" value="HAMP"/>
    <property type="match status" value="1"/>
</dbReference>
<keyword evidence="7 8" id="KW-0472">Membrane</keyword>
<dbReference type="GO" id="GO:0007234">
    <property type="term" value="P:osmosensory signaling via phosphorelay pathway"/>
    <property type="evidence" value="ECO:0007669"/>
    <property type="project" value="TreeGrafter"/>
</dbReference>
<accession>A0A2U3QKQ7</accession>
<dbReference type="InterPro" id="IPR035965">
    <property type="entry name" value="PAS-like_dom_sf"/>
</dbReference>
<dbReference type="SMART" id="SM00304">
    <property type="entry name" value="HAMP"/>
    <property type="match status" value="1"/>
</dbReference>
<dbReference type="Pfam" id="PF00672">
    <property type="entry name" value="HAMP"/>
    <property type="match status" value="1"/>
</dbReference>
<dbReference type="PANTHER" id="PTHR42878">
    <property type="entry name" value="TWO-COMPONENT HISTIDINE KINASE"/>
    <property type="match status" value="1"/>
</dbReference>
<comment type="catalytic activity">
    <reaction evidence="1">
        <text>ATP + protein L-histidine = ADP + protein N-phospho-L-histidine.</text>
        <dbReference type="EC" id="2.7.13.3"/>
    </reaction>
</comment>
<feature type="domain" description="PAS" evidence="10">
    <location>
        <begin position="256"/>
        <end position="326"/>
    </location>
</feature>
<evidence type="ECO:0000256" key="4">
    <source>
        <dbReference type="ARBA" id="ARBA00022553"/>
    </source>
</evidence>
<dbReference type="PROSITE" id="PS50112">
    <property type="entry name" value="PAS"/>
    <property type="match status" value="1"/>
</dbReference>
<protein>
    <recommendedName>
        <fullName evidence="3">histidine kinase</fullName>
        <ecNumber evidence="3">2.7.13.3</ecNumber>
    </recommendedName>
</protein>
<dbReference type="NCBIfam" id="TIGR00229">
    <property type="entry name" value="sensory_box"/>
    <property type="match status" value="1"/>
</dbReference>
<feature type="domain" description="HAMP" evidence="11">
    <location>
        <begin position="185"/>
        <end position="237"/>
    </location>
</feature>
<dbReference type="InterPro" id="IPR000014">
    <property type="entry name" value="PAS"/>
</dbReference>
<keyword evidence="8" id="KW-0812">Transmembrane</keyword>
<evidence type="ECO:0000256" key="2">
    <source>
        <dbReference type="ARBA" id="ARBA00004370"/>
    </source>
</evidence>
<evidence type="ECO:0000256" key="8">
    <source>
        <dbReference type="SAM" id="Phobius"/>
    </source>
</evidence>
<dbReference type="Pfam" id="PF02518">
    <property type="entry name" value="HATPase_c"/>
    <property type="match status" value="1"/>
</dbReference>
<sequence length="614" mass="68736">MVMVVSVIAVLVVLFAAVYRIIRAAEATKVADEIITGTLERVTLRTDYLRTGSERARDQVRAKHEKIGKLLKSASVRFTGSEDKKTIEALMKGHESIGKNFRAIVENRKITGPHDRSAELSAEIEDRLLSQLNMRVYETVLLGGGLQKSSEEALVSAIRLAGGGIAFVLLLAGTVSLINSRIMDRAITDRIQKLRDGAVVIGGGDLNHRIDLAGDDEFSDLSATFNTMTAKLRVSYEDLGKKIEERKRAEEALLREKQFFESLFHNVPGPAYVFGEDGRFVRWNRYYQAVLGYSPEDMAKLSVLESVAPSDRKKVASEIERVFREGYGAIELQVLTVDGKEIPFYCMGACMVIENTRYVIGVGIDVTERKKAEAGILKLNEDMAARNIELEFLNKELEAFIYSISHDLRAPIRSMANFAKFLVEDYSDKLDKQGHDYLTRINRGAETMTRLIVDLLRLSKISRQEIIPAMIDLSKMASSIAEGLRETNPERNVAFSIQQGLTADADARLMEIALSNLLGNAWKFTSKKEKAHIDFISFQQDGKTVYCVRDDGAGFDQDHVEKIFWPFQRLHADIEFEGIGIGLSIVERIIHRHGGRIWAEGDVGKGATIYFTLK</sequence>
<dbReference type="Pfam" id="PF00512">
    <property type="entry name" value="HisKA"/>
    <property type="match status" value="1"/>
</dbReference>
<dbReference type="SUPFAM" id="SSF158472">
    <property type="entry name" value="HAMP domain-like"/>
    <property type="match status" value="1"/>
</dbReference>
<evidence type="ECO:0000259" key="9">
    <source>
        <dbReference type="PROSITE" id="PS50109"/>
    </source>
</evidence>
<dbReference type="PANTHER" id="PTHR42878:SF15">
    <property type="entry name" value="BACTERIOPHYTOCHROME"/>
    <property type="match status" value="1"/>
</dbReference>
<dbReference type="InterPro" id="IPR004358">
    <property type="entry name" value="Sig_transdc_His_kin-like_C"/>
</dbReference>
<evidence type="ECO:0000256" key="7">
    <source>
        <dbReference type="ARBA" id="ARBA00023136"/>
    </source>
</evidence>
<comment type="subcellular location">
    <subcellularLocation>
        <location evidence="2">Membrane</location>
    </subcellularLocation>
</comment>
<dbReference type="GO" id="GO:0006355">
    <property type="term" value="P:regulation of DNA-templated transcription"/>
    <property type="evidence" value="ECO:0007669"/>
    <property type="project" value="InterPro"/>
</dbReference>
<dbReference type="EMBL" id="OUUY01000135">
    <property type="protein sequence ID" value="SPQ01996.1"/>
    <property type="molecule type" value="Genomic_DNA"/>
</dbReference>
<dbReference type="InterPro" id="IPR005467">
    <property type="entry name" value="His_kinase_dom"/>
</dbReference>
<dbReference type="Pfam" id="PF00989">
    <property type="entry name" value="PAS"/>
    <property type="match status" value="1"/>
</dbReference>
<dbReference type="SMART" id="SM00388">
    <property type="entry name" value="HisKA"/>
    <property type="match status" value="1"/>
</dbReference>
<dbReference type="Gene3D" id="6.10.340.10">
    <property type="match status" value="1"/>
</dbReference>
<organism evidence="12 13">
    <name type="scientific">Candidatus Sulfobium mesophilum</name>
    <dbReference type="NCBI Taxonomy" id="2016548"/>
    <lineage>
        <taxon>Bacteria</taxon>
        <taxon>Pseudomonadati</taxon>
        <taxon>Nitrospirota</taxon>
        <taxon>Nitrospiria</taxon>
        <taxon>Nitrospirales</taxon>
        <taxon>Nitrospiraceae</taxon>
        <taxon>Candidatus Sulfobium</taxon>
    </lineage>
</organism>
<dbReference type="Proteomes" id="UP000245125">
    <property type="component" value="Unassembled WGS sequence"/>
</dbReference>
<dbReference type="CDD" id="cd00082">
    <property type="entry name" value="HisKA"/>
    <property type="match status" value="1"/>
</dbReference>
<evidence type="ECO:0000256" key="3">
    <source>
        <dbReference type="ARBA" id="ARBA00012438"/>
    </source>
</evidence>
<dbReference type="SMART" id="SM00387">
    <property type="entry name" value="HATPase_c"/>
    <property type="match status" value="1"/>
</dbReference>
<keyword evidence="6 12" id="KW-0418">Kinase</keyword>
<evidence type="ECO:0000259" key="11">
    <source>
        <dbReference type="PROSITE" id="PS50885"/>
    </source>
</evidence>
<dbReference type="SUPFAM" id="SSF55785">
    <property type="entry name" value="PYP-like sensor domain (PAS domain)"/>
    <property type="match status" value="1"/>
</dbReference>
<dbReference type="InterPro" id="IPR036097">
    <property type="entry name" value="HisK_dim/P_sf"/>
</dbReference>
<dbReference type="InterPro" id="IPR003661">
    <property type="entry name" value="HisK_dim/P_dom"/>
</dbReference>
<dbReference type="GO" id="GO:0000155">
    <property type="term" value="F:phosphorelay sensor kinase activity"/>
    <property type="evidence" value="ECO:0007669"/>
    <property type="project" value="InterPro"/>
</dbReference>
<feature type="domain" description="Histidine kinase" evidence="9">
    <location>
        <begin position="403"/>
        <end position="614"/>
    </location>
</feature>
<evidence type="ECO:0000256" key="5">
    <source>
        <dbReference type="ARBA" id="ARBA00022679"/>
    </source>
</evidence>
<dbReference type="Gene3D" id="3.30.565.10">
    <property type="entry name" value="Histidine kinase-like ATPase, C-terminal domain"/>
    <property type="match status" value="1"/>
</dbReference>
<name>A0A2U3QKQ7_9BACT</name>
<dbReference type="FunFam" id="3.30.565.10:FF:000006">
    <property type="entry name" value="Sensor histidine kinase WalK"/>
    <property type="match status" value="1"/>
</dbReference>
<dbReference type="AlphaFoldDB" id="A0A2U3QKQ7"/>
<dbReference type="GO" id="GO:0016020">
    <property type="term" value="C:membrane"/>
    <property type="evidence" value="ECO:0007669"/>
    <property type="project" value="UniProtKB-SubCell"/>
</dbReference>
<evidence type="ECO:0000256" key="6">
    <source>
        <dbReference type="ARBA" id="ARBA00022777"/>
    </source>
</evidence>
<keyword evidence="8" id="KW-1133">Transmembrane helix</keyword>
<dbReference type="Gene3D" id="3.30.450.20">
    <property type="entry name" value="PAS domain"/>
    <property type="match status" value="1"/>
</dbReference>
<evidence type="ECO:0000259" key="10">
    <source>
        <dbReference type="PROSITE" id="PS50112"/>
    </source>
</evidence>
<dbReference type="GO" id="GO:0030295">
    <property type="term" value="F:protein kinase activator activity"/>
    <property type="evidence" value="ECO:0007669"/>
    <property type="project" value="TreeGrafter"/>
</dbReference>
<dbReference type="InterPro" id="IPR003660">
    <property type="entry name" value="HAMP_dom"/>
</dbReference>
<dbReference type="CDD" id="cd00130">
    <property type="entry name" value="PAS"/>
    <property type="match status" value="1"/>
</dbReference>
<dbReference type="InterPro" id="IPR036890">
    <property type="entry name" value="HATPase_C_sf"/>
</dbReference>
<reference evidence="13" key="1">
    <citation type="submission" date="2018-03" db="EMBL/GenBank/DDBJ databases">
        <authorList>
            <person name="Zecchin S."/>
        </authorList>
    </citation>
    <scope>NUCLEOTIDE SEQUENCE [LARGE SCALE GENOMIC DNA]</scope>
</reference>
<keyword evidence="5 12" id="KW-0808">Transferase</keyword>
<dbReference type="InterPro" id="IPR003594">
    <property type="entry name" value="HATPase_dom"/>
</dbReference>
<proteinExistence type="predicted"/>
<dbReference type="SUPFAM" id="SSF55874">
    <property type="entry name" value="ATPase domain of HSP90 chaperone/DNA topoisomerase II/histidine kinase"/>
    <property type="match status" value="1"/>
</dbReference>
<dbReference type="InterPro" id="IPR013767">
    <property type="entry name" value="PAS_fold"/>
</dbReference>
<dbReference type="SUPFAM" id="SSF47384">
    <property type="entry name" value="Homodimeric domain of signal transducing histidine kinase"/>
    <property type="match status" value="1"/>
</dbReference>
<keyword evidence="13" id="KW-1185">Reference proteome</keyword>
<dbReference type="CDD" id="cd06225">
    <property type="entry name" value="HAMP"/>
    <property type="match status" value="1"/>
</dbReference>
<keyword evidence="4" id="KW-0597">Phosphoprotein</keyword>
<evidence type="ECO:0000313" key="13">
    <source>
        <dbReference type="Proteomes" id="UP000245125"/>
    </source>
</evidence>
<dbReference type="PRINTS" id="PR00344">
    <property type="entry name" value="BCTRLSENSOR"/>
</dbReference>
<dbReference type="Gene3D" id="1.10.287.130">
    <property type="match status" value="1"/>
</dbReference>
<evidence type="ECO:0000313" key="12">
    <source>
        <dbReference type="EMBL" id="SPQ01996.1"/>
    </source>
</evidence>
<dbReference type="SMART" id="SM00091">
    <property type="entry name" value="PAS"/>
    <property type="match status" value="1"/>
</dbReference>
<dbReference type="InterPro" id="IPR050351">
    <property type="entry name" value="BphY/WalK/GraS-like"/>
</dbReference>
<dbReference type="EC" id="2.7.13.3" evidence="3"/>
<gene>
    <name evidence="12" type="ORF">NBG4_840002</name>
</gene>
<dbReference type="GO" id="GO:0000156">
    <property type="term" value="F:phosphorelay response regulator activity"/>
    <property type="evidence" value="ECO:0007669"/>
    <property type="project" value="TreeGrafter"/>
</dbReference>
<feature type="transmembrane region" description="Helical" evidence="8">
    <location>
        <begin position="157"/>
        <end position="178"/>
    </location>
</feature>
<dbReference type="PROSITE" id="PS50109">
    <property type="entry name" value="HIS_KIN"/>
    <property type="match status" value="1"/>
</dbReference>